<accession>A0A386YI51</accession>
<keyword evidence="3" id="KW-0614">Plasmid</keyword>
<sequence length="178" mass="19528">MCAFLSIVLMTVCLIPAANAATPNELDKLDISEQELLDMIDFIENEAIQIDRYGNATVNLEVIKNKFGYIPQEYIDFNNANKNLYECAAVEPFNTVSTYAKAPKMIEPSKYDKCLTREIKAQWKDALGVSAFTAAVEALASGQKMKAAKYLIKAGAKGGIHGLVLTLGWIQIKCLGSI</sequence>
<reference evidence="3" key="1">
    <citation type="submission" date="2018-07" db="EMBL/GenBank/DDBJ databases">
        <title>Plasmid diversity in Bacillus pumilus.</title>
        <authorList>
            <person name="Evdokimova O.V."/>
            <person name="Valentovich L.N."/>
        </authorList>
    </citation>
    <scope>NUCLEOTIDE SEQUENCE</scope>
    <source>
        <strain evidence="2">33-3</strain>
        <strain evidence="3">T2</strain>
        <plasmid evidence="2">pBP-33-3</plasmid>
        <plasmid evidence="3">pBP-T2</plasmid>
    </source>
</reference>
<geneLocation type="plasmid" evidence="2">
    <name>pBP-33-3</name>
</geneLocation>
<proteinExistence type="predicted"/>
<feature type="chain" id="PRO_5036073407" evidence="1">
    <location>
        <begin position="21"/>
        <end position="178"/>
    </location>
</feature>
<name>A0A386YI51_BACPU</name>
<evidence type="ECO:0000313" key="3">
    <source>
        <dbReference type="EMBL" id="AYF52473.1"/>
    </source>
</evidence>
<dbReference type="EMBL" id="MH539888">
    <property type="protein sequence ID" value="AXQ85659.1"/>
    <property type="molecule type" value="Genomic_DNA"/>
</dbReference>
<organism evidence="3">
    <name type="scientific">Bacillus pumilus</name>
    <name type="common">Bacillus mesentericus</name>
    <dbReference type="NCBI Taxonomy" id="1408"/>
    <lineage>
        <taxon>Bacteria</taxon>
        <taxon>Bacillati</taxon>
        <taxon>Bacillota</taxon>
        <taxon>Bacilli</taxon>
        <taxon>Bacillales</taxon>
        <taxon>Bacillaceae</taxon>
        <taxon>Bacillus</taxon>
    </lineage>
</organism>
<keyword evidence="1" id="KW-0732">Signal</keyword>
<geneLocation type="plasmid" evidence="3">
    <name>pBP-T2</name>
</geneLocation>
<feature type="signal peptide" evidence="1">
    <location>
        <begin position="1"/>
        <end position="20"/>
    </location>
</feature>
<protein>
    <submittedName>
        <fullName evidence="3">Uncharacterized protein</fullName>
    </submittedName>
</protein>
<dbReference type="EMBL" id="MH594122">
    <property type="protein sequence ID" value="AYF52473.1"/>
    <property type="molecule type" value="Genomic_DNA"/>
</dbReference>
<evidence type="ECO:0000313" key="2">
    <source>
        <dbReference type="EMBL" id="AXQ85659.1"/>
    </source>
</evidence>
<dbReference type="AlphaFoldDB" id="A0A386YI51"/>
<evidence type="ECO:0000256" key="1">
    <source>
        <dbReference type="SAM" id="SignalP"/>
    </source>
</evidence>